<keyword evidence="2" id="KW-1185">Reference proteome</keyword>
<sequence length="1370" mass="150645">MVVPDEDDLNKVPVEVHTTMSLRKLSAKTTSTSIYDFAISSWAGGQSVVHCVGNVKVSDSPFEKTVMIDDISRQRDWAMDRWHEKFEEEGIFFGPYFRSLTGVQTDRNQVRNAVQCSTRIQPPKTKDLATRYVVHPLTIDACLQATLISGTSGDINAFRSHVPVFMSRCRIQRPSPSSDDQQGLIRAQSQRTGFSTLRADCVLEDHQGLPIVEMQGVKLSRYMKLAKMETNNNSHLERNPVMQVKWKPDITRLAADATPQLESYITGFIQQAAWTTSEDDITGIIGLLLDLAGHKNPRMRVARIGTGSEDVADHWQAMLGKGTPFPRLRYWESIPCEEFENLTGETSTLGSFDVLIHDGRASQSLWGCSTSLLLSLVKESSVVITRKSDAALAGLAAASFSTLVIKDEVILALRKADQPSLAGQSFLLLARERSPPLQRLFAELTELLIASGAGKVDVVSLDGLSTFLLSEDVVCVSFLEIEEPFLATLRQEDMDLLHYVTNTVNNIVWLTGANMLETPNPNLTLVHGLCRALMVEQPSVRFSVLDVGSLNALSSDPKKACKVLVDAIVKYKDDDDKEFILSNDLLHISRIDPDLGISSFFRRRTSQEHGKRERLPLSVAQTATLSIESIGVTDSMYFQQLCEPYTPPPPGYIDVQVKAVSLNAKDVYTMSGHVETRTGTAAIEFAGVVMAVASDVKDLVPGDRVVVIKPNSFSTIERIPSWTAHKLLPEEDFVVMATLPTIYSSALYAIRDRAHLRSQESILVHSGAGALGIAAITLAKRIGAVVYATAGSEKRKKFLIENLGIPATHIFSSRDDSFVTGLKAITKGRGVDVIINSLTGDLMHASWRCLAVFGRFVEVGKREIVDDGRLEMNVFARNTTFTAFDLSEMFFQEGDYYETVIAGLVKDVLKLYRSGEIQPVPITTFDVSEIAEAYRYFSSADRVGKIVVSLDNPESPLTVAPSLYSTILDPEKVYLLVGALGGLGRSLTQWMMSRGARKFVFLQRSGCDKPGTQDFVDQLIRDGAQLTVVKGDVTVFEDVMDSVTACRSLGGPLGGVVQAAMGLHEDLFSHMDSVSWQTSVMPKWAGTWNLHNAITGDDGSLDFFLMTSSMNGTVGIPTESNYGAANAFLDAFAFWRRSQGKPATSLGLGMISEVGYLHENPDIEALLLHRGTHPLNESDFLQLLDLAIGGTWRAEGSDSAHAMPAHILTGLETISIQRFFEKGFEVSNSVIDDPRSSILTAALEVNLGTAGWDQDRTADTDILLMGISWLQGLPSDVSATLGAEKNASSLKDAILGALRRRFSHLLLTPINQIDDKKSFVQFGIDSMIAAEFRTWLWNTFKVDVPYLDLLSHHKSLDSIADFVEVNLPRV</sequence>
<comment type="caution">
    <text evidence="1">The sequence shown here is derived from an EMBL/GenBank/DDBJ whole genome shotgun (WGS) entry which is preliminary data.</text>
</comment>
<accession>A0ACC2JCL7</accession>
<protein>
    <submittedName>
        <fullName evidence="1">Uncharacterized protein</fullName>
    </submittedName>
</protein>
<evidence type="ECO:0000313" key="2">
    <source>
        <dbReference type="Proteomes" id="UP001153332"/>
    </source>
</evidence>
<evidence type="ECO:0000313" key="1">
    <source>
        <dbReference type="EMBL" id="KAJ8125048.1"/>
    </source>
</evidence>
<dbReference type="EMBL" id="JAPUUL010002599">
    <property type="protein sequence ID" value="KAJ8125048.1"/>
    <property type="molecule type" value="Genomic_DNA"/>
</dbReference>
<reference evidence="1" key="1">
    <citation type="submission" date="2022-12" db="EMBL/GenBank/DDBJ databases">
        <title>Genome Sequence of Lasiodiplodia mahajangana.</title>
        <authorList>
            <person name="Buettner E."/>
        </authorList>
    </citation>
    <scope>NUCLEOTIDE SEQUENCE</scope>
    <source>
        <strain evidence="1">VT137</strain>
    </source>
</reference>
<organism evidence="1 2">
    <name type="scientific">Lasiodiplodia mahajangana</name>
    <dbReference type="NCBI Taxonomy" id="1108764"/>
    <lineage>
        <taxon>Eukaryota</taxon>
        <taxon>Fungi</taxon>
        <taxon>Dikarya</taxon>
        <taxon>Ascomycota</taxon>
        <taxon>Pezizomycotina</taxon>
        <taxon>Dothideomycetes</taxon>
        <taxon>Dothideomycetes incertae sedis</taxon>
        <taxon>Botryosphaeriales</taxon>
        <taxon>Botryosphaeriaceae</taxon>
        <taxon>Lasiodiplodia</taxon>
    </lineage>
</organism>
<proteinExistence type="predicted"/>
<gene>
    <name evidence="1" type="ORF">O1611_g8592</name>
</gene>
<dbReference type="Proteomes" id="UP001153332">
    <property type="component" value="Unassembled WGS sequence"/>
</dbReference>
<name>A0ACC2JCL7_9PEZI</name>